<name>A0A6C0LDZ9_9ZZZZ</name>
<reference evidence="1" key="1">
    <citation type="journal article" date="2020" name="Nature">
        <title>Giant virus diversity and host interactions through global metagenomics.</title>
        <authorList>
            <person name="Schulz F."/>
            <person name="Roux S."/>
            <person name="Paez-Espino D."/>
            <person name="Jungbluth S."/>
            <person name="Walsh D.A."/>
            <person name="Denef V.J."/>
            <person name="McMahon K.D."/>
            <person name="Konstantinidis K.T."/>
            <person name="Eloe-Fadrosh E.A."/>
            <person name="Kyrpides N.C."/>
            <person name="Woyke T."/>
        </authorList>
    </citation>
    <scope>NUCLEOTIDE SEQUENCE</scope>
    <source>
        <strain evidence="1">GVMAG-M-3300027804-47</strain>
    </source>
</reference>
<protein>
    <submittedName>
        <fullName evidence="1">Uncharacterized protein</fullName>
    </submittedName>
</protein>
<proteinExistence type="predicted"/>
<sequence>MNKFQSVFNEINKYINYMLYDEYIIFSSNYVRCMNRILCVLKNTLSKIQNIYFKYILHPKINASVATTIP</sequence>
<dbReference type="AlphaFoldDB" id="A0A6C0LDZ9"/>
<organism evidence="1">
    <name type="scientific">viral metagenome</name>
    <dbReference type="NCBI Taxonomy" id="1070528"/>
    <lineage>
        <taxon>unclassified sequences</taxon>
        <taxon>metagenomes</taxon>
        <taxon>organismal metagenomes</taxon>
    </lineage>
</organism>
<accession>A0A6C0LDZ9</accession>
<evidence type="ECO:0000313" key="1">
    <source>
        <dbReference type="EMBL" id="QHU29196.1"/>
    </source>
</evidence>
<dbReference type="EMBL" id="MN740482">
    <property type="protein sequence ID" value="QHU29196.1"/>
    <property type="molecule type" value="Genomic_DNA"/>
</dbReference>